<evidence type="ECO:0000313" key="1">
    <source>
        <dbReference type="EMBL" id="MBW0568139.1"/>
    </source>
</evidence>
<accession>A0A9Q3JTW5</accession>
<organism evidence="1 2">
    <name type="scientific">Austropuccinia psidii MF-1</name>
    <dbReference type="NCBI Taxonomy" id="1389203"/>
    <lineage>
        <taxon>Eukaryota</taxon>
        <taxon>Fungi</taxon>
        <taxon>Dikarya</taxon>
        <taxon>Basidiomycota</taxon>
        <taxon>Pucciniomycotina</taxon>
        <taxon>Pucciniomycetes</taxon>
        <taxon>Pucciniales</taxon>
        <taxon>Sphaerophragmiaceae</taxon>
        <taxon>Austropuccinia</taxon>
    </lineage>
</organism>
<dbReference type="AlphaFoldDB" id="A0A9Q3JTW5"/>
<keyword evidence="2" id="KW-1185">Reference proteome</keyword>
<dbReference type="EMBL" id="AVOT02082075">
    <property type="protein sequence ID" value="MBW0568139.1"/>
    <property type="molecule type" value="Genomic_DNA"/>
</dbReference>
<sequence>MFIYYNQSVESFTRADFMPTPSDWLHVTPLPYTFITLMHESAFAPAAHYLPNLPYLHSWKVWLQHFPVFIISANYHYHTPANIAFHNAFLSYPQFTMLMLLHLHLLISSIYHAYSHARFGFCTMDLTSLQFNILILIQSSTSALAPHHHF</sequence>
<reference evidence="1" key="1">
    <citation type="submission" date="2021-03" db="EMBL/GenBank/DDBJ databases">
        <title>Draft genome sequence of rust myrtle Austropuccinia psidii MF-1, a brazilian biotype.</title>
        <authorList>
            <person name="Quecine M.C."/>
            <person name="Pachon D.M.R."/>
            <person name="Bonatelli M.L."/>
            <person name="Correr F.H."/>
            <person name="Franceschini L.M."/>
            <person name="Leite T.F."/>
            <person name="Margarido G.R.A."/>
            <person name="Almeida C.A."/>
            <person name="Ferrarezi J.A."/>
            <person name="Labate C.A."/>
        </authorList>
    </citation>
    <scope>NUCLEOTIDE SEQUENCE</scope>
    <source>
        <strain evidence="1">MF-1</strain>
    </source>
</reference>
<protein>
    <submittedName>
        <fullName evidence="1">Uncharacterized protein</fullName>
    </submittedName>
</protein>
<dbReference type="Proteomes" id="UP000765509">
    <property type="component" value="Unassembled WGS sequence"/>
</dbReference>
<comment type="caution">
    <text evidence="1">The sequence shown here is derived from an EMBL/GenBank/DDBJ whole genome shotgun (WGS) entry which is preliminary data.</text>
</comment>
<gene>
    <name evidence="1" type="ORF">O181_107854</name>
</gene>
<name>A0A9Q3JTW5_9BASI</name>
<evidence type="ECO:0000313" key="2">
    <source>
        <dbReference type="Proteomes" id="UP000765509"/>
    </source>
</evidence>
<proteinExistence type="predicted"/>